<reference evidence="2" key="1">
    <citation type="submission" date="2016-07" db="EMBL/GenBank/DDBJ databases">
        <authorList>
            <person name="Florea S."/>
            <person name="Webb J.S."/>
            <person name="Jaromczyk J."/>
            <person name="Schardl C.L."/>
        </authorList>
    </citation>
    <scope>NUCLEOTIDE SEQUENCE [LARGE SCALE GENOMIC DNA]</scope>
    <source>
        <strain evidence="2">IPB1</strain>
    </source>
</reference>
<evidence type="ECO:0008006" key="3">
    <source>
        <dbReference type="Google" id="ProtNLM"/>
    </source>
</evidence>
<comment type="caution">
    <text evidence="1">The sequence shown here is derived from an EMBL/GenBank/DDBJ whole genome shotgun (WGS) entry which is preliminary data.</text>
</comment>
<dbReference type="EMBL" id="MAUJ01000001">
    <property type="protein sequence ID" value="OCQ23397.1"/>
    <property type="molecule type" value="Genomic_DNA"/>
</dbReference>
<dbReference type="OrthoDB" id="9867523at2"/>
<proteinExistence type="predicted"/>
<gene>
    <name evidence="1" type="ORF">A7985_05505</name>
</gene>
<evidence type="ECO:0000313" key="1">
    <source>
        <dbReference type="EMBL" id="OCQ23397.1"/>
    </source>
</evidence>
<dbReference type="Proteomes" id="UP000093366">
    <property type="component" value="Unassembled WGS sequence"/>
</dbReference>
<evidence type="ECO:0000313" key="2">
    <source>
        <dbReference type="Proteomes" id="UP000093366"/>
    </source>
</evidence>
<sequence>MITEQSIKSLGLSPEAESIFLSMHHEIEVLNEKLDEGDERLVSTAEAMSYLRIARNKFCDLSKEHDDFPKAVTYGYTHYYRFGDVKAFRKKLVDEARAGGNS</sequence>
<organism evidence="1 2">
    <name type="scientific">Pseudoalteromonas luteoviolacea</name>
    <dbReference type="NCBI Taxonomy" id="43657"/>
    <lineage>
        <taxon>Bacteria</taxon>
        <taxon>Pseudomonadati</taxon>
        <taxon>Pseudomonadota</taxon>
        <taxon>Gammaproteobacteria</taxon>
        <taxon>Alteromonadales</taxon>
        <taxon>Pseudoalteromonadaceae</taxon>
        <taxon>Pseudoalteromonas</taxon>
    </lineage>
</organism>
<protein>
    <recommendedName>
        <fullName evidence="3">DNA-binding protein</fullName>
    </recommendedName>
</protein>
<dbReference type="RefSeq" id="WP_065789415.1">
    <property type="nucleotide sequence ID" value="NZ_MAUJ01000001.1"/>
</dbReference>
<accession>A0A1C0TVQ0</accession>
<dbReference type="AlphaFoldDB" id="A0A1C0TVQ0"/>
<name>A0A1C0TVQ0_9GAMM</name>